<proteinExistence type="predicted"/>
<dbReference type="AlphaFoldDB" id="A0A210QFZ4"/>
<feature type="chain" id="PRO_5013120778" evidence="1">
    <location>
        <begin position="21"/>
        <end position="286"/>
    </location>
</feature>
<evidence type="ECO:0000313" key="2">
    <source>
        <dbReference type="EMBL" id="OWF47662.1"/>
    </source>
</evidence>
<dbReference type="SUPFAM" id="SSF50969">
    <property type="entry name" value="YVTN repeat-like/Quinoprotein amine dehydrogenase"/>
    <property type="match status" value="1"/>
</dbReference>
<accession>A0A210QFZ4</accession>
<dbReference type="InterPro" id="IPR011044">
    <property type="entry name" value="Quino_amine_DH_bsu"/>
</dbReference>
<dbReference type="OrthoDB" id="6109891at2759"/>
<evidence type="ECO:0000313" key="3">
    <source>
        <dbReference type="Proteomes" id="UP000242188"/>
    </source>
</evidence>
<organism evidence="2 3">
    <name type="scientific">Mizuhopecten yessoensis</name>
    <name type="common">Japanese scallop</name>
    <name type="synonym">Patinopecten yessoensis</name>
    <dbReference type="NCBI Taxonomy" id="6573"/>
    <lineage>
        <taxon>Eukaryota</taxon>
        <taxon>Metazoa</taxon>
        <taxon>Spiralia</taxon>
        <taxon>Lophotrochozoa</taxon>
        <taxon>Mollusca</taxon>
        <taxon>Bivalvia</taxon>
        <taxon>Autobranchia</taxon>
        <taxon>Pteriomorphia</taxon>
        <taxon>Pectinida</taxon>
        <taxon>Pectinoidea</taxon>
        <taxon>Pectinidae</taxon>
        <taxon>Mizuhopecten</taxon>
    </lineage>
</organism>
<dbReference type="EMBL" id="NEDP02003828">
    <property type="protein sequence ID" value="OWF47662.1"/>
    <property type="molecule type" value="Genomic_DNA"/>
</dbReference>
<keyword evidence="3" id="KW-1185">Reference proteome</keyword>
<gene>
    <name evidence="2" type="ORF">KP79_PYT22687</name>
</gene>
<name>A0A210QFZ4_MIZYE</name>
<keyword evidence="1" id="KW-0732">Signal</keyword>
<reference evidence="2 3" key="1">
    <citation type="journal article" date="2017" name="Nat. Ecol. Evol.">
        <title>Scallop genome provides insights into evolution of bilaterian karyotype and development.</title>
        <authorList>
            <person name="Wang S."/>
            <person name="Zhang J."/>
            <person name="Jiao W."/>
            <person name="Li J."/>
            <person name="Xun X."/>
            <person name="Sun Y."/>
            <person name="Guo X."/>
            <person name="Huan P."/>
            <person name="Dong B."/>
            <person name="Zhang L."/>
            <person name="Hu X."/>
            <person name="Sun X."/>
            <person name="Wang J."/>
            <person name="Zhao C."/>
            <person name="Wang Y."/>
            <person name="Wang D."/>
            <person name="Huang X."/>
            <person name="Wang R."/>
            <person name="Lv J."/>
            <person name="Li Y."/>
            <person name="Zhang Z."/>
            <person name="Liu B."/>
            <person name="Lu W."/>
            <person name="Hui Y."/>
            <person name="Liang J."/>
            <person name="Zhou Z."/>
            <person name="Hou R."/>
            <person name="Li X."/>
            <person name="Liu Y."/>
            <person name="Li H."/>
            <person name="Ning X."/>
            <person name="Lin Y."/>
            <person name="Zhao L."/>
            <person name="Xing Q."/>
            <person name="Dou J."/>
            <person name="Li Y."/>
            <person name="Mao J."/>
            <person name="Guo H."/>
            <person name="Dou H."/>
            <person name="Li T."/>
            <person name="Mu C."/>
            <person name="Jiang W."/>
            <person name="Fu Q."/>
            <person name="Fu X."/>
            <person name="Miao Y."/>
            <person name="Liu J."/>
            <person name="Yu Q."/>
            <person name="Li R."/>
            <person name="Liao H."/>
            <person name="Li X."/>
            <person name="Kong Y."/>
            <person name="Jiang Z."/>
            <person name="Chourrout D."/>
            <person name="Li R."/>
            <person name="Bao Z."/>
        </authorList>
    </citation>
    <scope>NUCLEOTIDE SEQUENCE [LARGE SCALE GENOMIC DNA]</scope>
    <source>
        <strain evidence="2 3">PY_sf001</strain>
    </source>
</reference>
<protein>
    <submittedName>
        <fullName evidence="2">Uncharacterized protein</fullName>
    </submittedName>
</protein>
<feature type="signal peptide" evidence="1">
    <location>
        <begin position="1"/>
        <end position="20"/>
    </location>
</feature>
<dbReference type="Proteomes" id="UP000242188">
    <property type="component" value="Unassembled WGS sequence"/>
</dbReference>
<evidence type="ECO:0000256" key="1">
    <source>
        <dbReference type="SAM" id="SignalP"/>
    </source>
</evidence>
<comment type="caution">
    <text evidence="2">The sequence shown here is derived from an EMBL/GenBank/DDBJ whole genome shotgun (WGS) entry which is preliminary data.</text>
</comment>
<sequence>MADFSFLHVLSLIFLSTCSAVPHFHHGHQVGTITSHSILEASGLAASRIHSNVLYTHNDSGGSPKIFAIDKNSGQRLATFYIEGAHSHDWEDIAAGPCPNGGHCIYVGDTGGNAGNYEANYIYRVQEPSSIYDHNLRVDSILHFKWDQRDCETLMVAPDAELYLVSKTSHSHDSKVFHVPKSAWGNSNPVYVSSNTHIAFYSQSPSPVGGDISPDGNEILLKTYGHVYYFSVQNHDYIGALGTNPTALPYTGERQGESVCWDAQGSGYYTTSEGANSPLYYYARYP</sequence>